<dbReference type="EMBL" id="ML996570">
    <property type="protein sequence ID" value="KAF2759104.1"/>
    <property type="molecule type" value="Genomic_DNA"/>
</dbReference>
<dbReference type="Proteomes" id="UP000799437">
    <property type="component" value="Unassembled WGS sequence"/>
</dbReference>
<feature type="signal peptide" evidence="1">
    <location>
        <begin position="1"/>
        <end position="17"/>
    </location>
</feature>
<sequence length="73" mass="8205">MVGTSVVILLFLLKILGRRDCPLDPGEVVVDAIDPLRELDEKNEGRRSVLSRLLFVDEPQEKSGGRRDEGVRM</sequence>
<reference evidence="2" key="1">
    <citation type="journal article" date="2020" name="Stud. Mycol.">
        <title>101 Dothideomycetes genomes: a test case for predicting lifestyles and emergence of pathogens.</title>
        <authorList>
            <person name="Haridas S."/>
            <person name="Albert R."/>
            <person name="Binder M."/>
            <person name="Bloem J."/>
            <person name="Labutti K."/>
            <person name="Salamov A."/>
            <person name="Andreopoulos B."/>
            <person name="Baker S."/>
            <person name="Barry K."/>
            <person name="Bills G."/>
            <person name="Bluhm B."/>
            <person name="Cannon C."/>
            <person name="Castanera R."/>
            <person name="Culley D."/>
            <person name="Daum C."/>
            <person name="Ezra D."/>
            <person name="Gonzalez J."/>
            <person name="Henrissat B."/>
            <person name="Kuo A."/>
            <person name="Liang C."/>
            <person name="Lipzen A."/>
            <person name="Lutzoni F."/>
            <person name="Magnuson J."/>
            <person name="Mondo S."/>
            <person name="Nolan M."/>
            <person name="Ohm R."/>
            <person name="Pangilinan J."/>
            <person name="Park H.-J."/>
            <person name="Ramirez L."/>
            <person name="Alfaro M."/>
            <person name="Sun H."/>
            <person name="Tritt A."/>
            <person name="Yoshinaga Y."/>
            <person name="Zwiers L.-H."/>
            <person name="Turgeon B."/>
            <person name="Goodwin S."/>
            <person name="Spatafora J."/>
            <person name="Crous P."/>
            <person name="Grigoriev I."/>
        </authorList>
    </citation>
    <scope>NUCLEOTIDE SEQUENCE</scope>
    <source>
        <strain evidence="2">CBS 121739</strain>
    </source>
</reference>
<evidence type="ECO:0000256" key="1">
    <source>
        <dbReference type="SAM" id="SignalP"/>
    </source>
</evidence>
<proteinExistence type="predicted"/>
<evidence type="ECO:0000313" key="2">
    <source>
        <dbReference type="EMBL" id="KAF2759104.1"/>
    </source>
</evidence>
<gene>
    <name evidence="2" type="ORF">EJ05DRAFT_333112</name>
</gene>
<dbReference type="AlphaFoldDB" id="A0A6A6WAP3"/>
<feature type="chain" id="PRO_5025511216" evidence="1">
    <location>
        <begin position="18"/>
        <end position="73"/>
    </location>
</feature>
<dbReference type="GeneID" id="54481915"/>
<organism evidence="2 3">
    <name type="scientific">Pseudovirgaria hyperparasitica</name>
    <dbReference type="NCBI Taxonomy" id="470096"/>
    <lineage>
        <taxon>Eukaryota</taxon>
        <taxon>Fungi</taxon>
        <taxon>Dikarya</taxon>
        <taxon>Ascomycota</taxon>
        <taxon>Pezizomycotina</taxon>
        <taxon>Dothideomycetes</taxon>
        <taxon>Dothideomycetes incertae sedis</taxon>
        <taxon>Acrospermales</taxon>
        <taxon>Acrospermaceae</taxon>
        <taxon>Pseudovirgaria</taxon>
    </lineage>
</organism>
<accession>A0A6A6WAP3</accession>
<keyword evidence="1" id="KW-0732">Signal</keyword>
<dbReference type="RefSeq" id="XP_033601555.1">
    <property type="nucleotide sequence ID" value="XM_033740861.1"/>
</dbReference>
<keyword evidence="3" id="KW-1185">Reference proteome</keyword>
<protein>
    <submittedName>
        <fullName evidence="2">Uncharacterized protein</fullName>
    </submittedName>
</protein>
<name>A0A6A6WAP3_9PEZI</name>
<evidence type="ECO:0000313" key="3">
    <source>
        <dbReference type="Proteomes" id="UP000799437"/>
    </source>
</evidence>